<dbReference type="PANTHER" id="PTHR43249">
    <property type="entry name" value="UDP-N-ACETYL-2-AMINO-2-DEOXY-D-GLUCURONATE OXIDASE"/>
    <property type="match status" value="1"/>
</dbReference>
<dbReference type="InterPro" id="IPR036291">
    <property type="entry name" value="NAD(P)-bd_dom_sf"/>
</dbReference>
<dbReference type="Gene3D" id="3.40.50.720">
    <property type="entry name" value="NAD(P)-binding Rossmann-like Domain"/>
    <property type="match status" value="1"/>
</dbReference>
<dbReference type="EMBL" id="DF968181">
    <property type="protein sequence ID" value="GAP40759.1"/>
    <property type="molecule type" value="Genomic_DNA"/>
</dbReference>
<feature type="domain" description="Gfo/Idh/MocA-like oxidoreductase N-terminal" evidence="1">
    <location>
        <begin position="4"/>
        <end position="120"/>
    </location>
</feature>
<name>A0A0S7BR44_9CHLR</name>
<protein>
    <submittedName>
        <fullName evidence="3">Predicted dehydrogenase</fullName>
    </submittedName>
</protein>
<dbReference type="SUPFAM" id="SSF51735">
    <property type="entry name" value="NAD(P)-binding Rossmann-fold domains"/>
    <property type="match status" value="1"/>
</dbReference>
<proteinExistence type="predicted"/>
<accession>A0A0S7BR44</accession>
<dbReference type="RefSeq" id="WP_062280593.1">
    <property type="nucleotide sequence ID" value="NZ_DF968181.1"/>
</dbReference>
<dbReference type="AlphaFoldDB" id="A0A0S7BR44"/>
<evidence type="ECO:0000313" key="3">
    <source>
        <dbReference type="EMBL" id="GAP40759.1"/>
    </source>
</evidence>
<dbReference type="Pfam" id="PF01408">
    <property type="entry name" value="GFO_IDH_MocA"/>
    <property type="match status" value="1"/>
</dbReference>
<evidence type="ECO:0000259" key="2">
    <source>
        <dbReference type="Pfam" id="PF22725"/>
    </source>
</evidence>
<dbReference type="OrthoDB" id="9815825at2"/>
<dbReference type="Proteomes" id="UP000053370">
    <property type="component" value="Unassembled WGS sequence"/>
</dbReference>
<dbReference type="STRING" id="1678840.ATC1_13738"/>
<dbReference type="GO" id="GO:0000166">
    <property type="term" value="F:nucleotide binding"/>
    <property type="evidence" value="ECO:0007669"/>
    <property type="project" value="InterPro"/>
</dbReference>
<dbReference type="InterPro" id="IPR055170">
    <property type="entry name" value="GFO_IDH_MocA-like_dom"/>
</dbReference>
<dbReference type="Gene3D" id="3.30.360.10">
    <property type="entry name" value="Dihydrodipicolinate Reductase, domain 2"/>
    <property type="match status" value="1"/>
</dbReference>
<dbReference type="InterPro" id="IPR000683">
    <property type="entry name" value="Gfo/Idh/MocA-like_OxRdtase_N"/>
</dbReference>
<dbReference type="SUPFAM" id="SSF55347">
    <property type="entry name" value="Glyceraldehyde-3-phosphate dehydrogenase-like, C-terminal domain"/>
    <property type="match status" value="1"/>
</dbReference>
<reference evidence="3" key="1">
    <citation type="journal article" date="2015" name="Genome Announc.">
        <title>Draft Genome Sequence of Anaerolineae Strain TC1, a Novel Isolate from a Methanogenic Wastewater Treatment System.</title>
        <authorList>
            <person name="Matsuura N."/>
            <person name="Tourlousse D.M."/>
            <person name="Sun L."/>
            <person name="Toyonaga M."/>
            <person name="Kuroda K."/>
            <person name="Ohashi A."/>
            <person name="Cruz R."/>
            <person name="Yamaguchi T."/>
            <person name="Sekiguchi Y."/>
        </authorList>
    </citation>
    <scope>NUCLEOTIDE SEQUENCE [LARGE SCALE GENOMIC DNA]</scope>
    <source>
        <strain evidence="3">TC1</strain>
    </source>
</reference>
<keyword evidence="4" id="KW-1185">Reference proteome</keyword>
<dbReference type="PANTHER" id="PTHR43249:SF1">
    <property type="entry name" value="D-GLUCOSIDE 3-DEHYDROGENASE"/>
    <property type="match status" value="1"/>
</dbReference>
<sequence>MEKIRTAVIGCGKVGVTHALAYQTLPESEISAVCDISMEKAEKLAGDFRVPAYTDVEKMIRENGIQAVSVCTPHPLHADMICSAAAAGAHVICEKPLASSLSDCDRAIQACETAHVKLGVISQRRFYWPVVRMIKAIQAGKIGRPVIGTMEVMGWRSPEYYQMDSWRGKWKEEGGGVMVNQTPHQLDLLQWIMGDIDELFGYWDNFNHPSVEIEDTALAVIRFKNGAMGSFFVSNSQKPGFWGKIHIHGDSGYSVGAQIEGGSAFISGVTTKVEPAYNDIWTIPGEEQMLSVWKEEDTRNTEKHDPMTYFHHLQIADFLDAIIKDRTPAVDGYAGRKTVEIFTAVYRSQRDRKPVHFPLKPENGDDFDGRLSFIPFSKR</sequence>
<evidence type="ECO:0000259" key="1">
    <source>
        <dbReference type="Pfam" id="PF01408"/>
    </source>
</evidence>
<dbReference type="Pfam" id="PF22725">
    <property type="entry name" value="GFO_IDH_MocA_C3"/>
    <property type="match status" value="1"/>
</dbReference>
<organism evidence="3">
    <name type="scientific">Flexilinea flocculi</name>
    <dbReference type="NCBI Taxonomy" id="1678840"/>
    <lineage>
        <taxon>Bacteria</taxon>
        <taxon>Bacillati</taxon>
        <taxon>Chloroflexota</taxon>
        <taxon>Anaerolineae</taxon>
        <taxon>Anaerolineales</taxon>
        <taxon>Anaerolineaceae</taxon>
        <taxon>Flexilinea</taxon>
    </lineage>
</organism>
<evidence type="ECO:0000313" key="4">
    <source>
        <dbReference type="Proteomes" id="UP000053370"/>
    </source>
</evidence>
<feature type="domain" description="GFO/IDH/MocA-like oxidoreductase" evidence="2">
    <location>
        <begin position="132"/>
        <end position="252"/>
    </location>
</feature>
<gene>
    <name evidence="3" type="ORF">ATC1_13738</name>
</gene>
<dbReference type="InterPro" id="IPR052515">
    <property type="entry name" value="Gfo/Idh/MocA_Oxidoreductase"/>
</dbReference>